<dbReference type="PANTHER" id="PTHR11042:SF185">
    <property type="entry name" value="WEE1-LIKE PROTEIN KINASE"/>
    <property type="match status" value="1"/>
</dbReference>
<comment type="similarity">
    <text evidence="5">Belongs to the protein kinase superfamily. Ser/Thr protein kinase family. GCN2 subfamily.</text>
</comment>
<keyword evidence="3" id="KW-0418">Kinase</keyword>
<dbReference type="OrthoDB" id="5337378at2759"/>
<evidence type="ECO:0000256" key="1">
    <source>
        <dbReference type="ARBA" id="ARBA00022679"/>
    </source>
</evidence>
<comment type="caution">
    <text evidence="8">The sequence shown here is derived from an EMBL/GenBank/DDBJ whole genome shotgun (WGS) entry which is preliminary data.</text>
</comment>
<dbReference type="GO" id="GO:0005524">
    <property type="term" value="F:ATP binding"/>
    <property type="evidence" value="ECO:0007669"/>
    <property type="project" value="UniProtKB-KW"/>
</dbReference>
<name>A0A3S5FDY5_9PLAT</name>
<dbReference type="PANTHER" id="PTHR11042">
    <property type="entry name" value="EUKARYOTIC TRANSLATION INITIATION FACTOR 2-ALPHA KINASE EIF2-ALPHA KINASE -RELATED"/>
    <property type="match status" value="1"/>
</dbReference>
<dbReference type="InterPro" id="IPR001245">
    <property type="entry name" value="Ser-Thr/Tyr_kinase_cat_dom"/>
</dbReference>
<evidence type="ECO:0000313" key="8">
    <source>
        <dbReference type="EMBL" id="VEL21920.1"/>
    </source>
</evidence>
<dbReference type="Proteomes" id="UP000784294">
    <property type="component" value="Unassembled WGS sequence"/>
</dbReference>
<evidence type="ECO:0000256" key="2">
    <source>
        <dbReference type="ARBA" id="ARBA00022741"/>
    </source>
</evidence>
<keyword evidence="9" id="KW-1185">Reference proteome</keyword>
<dbReference type="Pfam" id="PF07714">
    <property type="entry name" value="PK_Tyr_Ser-Thr"/>
    <property type="match status" value="1"/>
</dbReference>
<dbReference type="GO" id="GO:0005737">
    <property type="term" value="C:cytoplasm"/>
    <property type="evidence" value="ECO:0007669"/>
    <property type="project" value="TreeGrafter"/>
</dbReference>
<evidence type="ECO:0000256" key="3">
    <source>
        <dbReference type="ARBA" id="ARBA00022777"/>
    </source>
</evidence>
<evidence type="ECO:0000256" key="5">
    <source>
        <dbReference type="ARBA" id="ARBA00037982"/>
    </source>
</evidence>
<keyword evidence="4" id="KW-0067">ATP-binding</keyword>
<evidence type="ECO:0000313" key="9">
    <source>
        <dbReference type="Proteomes" id="UP000784294"/>
    </source>
</evidence>
<evidence type="ECO:0000259" key="7">
    <source>
        <dbReference type="PROSITE" id="PS50011"/>
    </source>
</evidence>
<dbReference type="InterPro" id="IPR000719">
    <property type="entry name" value="Prot_kinase_dom"/>
</dbReference>
<dbReference type="GO" id="GO:0004713">
    <property type="term" value="F:protein tyrosine kinase activity"/>
    <property type="evidence" value="ECO:0007669"/>
    <property type="project" value="TreeGrafter"/>
</dbReference>
<dbReference type="InterPro" id="IPR011009">
    <property type="entry name" value="Kinase-like_dom_sf"/>
</dbReference>
<feature type="domain" description="Protein kinase" evidence="7">
    <location>
        <begin position="244"/>
        <end position="460"/>
    </location>
</feature>
<gene>
    <name evidence="8" type="ORF">PXEA_LOCUS15360</name>
</gene>
<dbReference type="InterPro" id="IPR008271">
    <property type="entry name" value="Ser/Thr_kinase_AS"/>
</dbReference>
<dbReference type="SUPFAM" id="SSF56112">
    <property type="entry name" value="Protein kinase-like (PK-like)"/>
    <property type="match status" value="1"/>
</dbReference>
<evidence type="ECO:0000256" key="6">
    <source>
        <dbReference type="SAM" id="MobiDB-lite"/>
    </source>
</evidence>
<keyword evidence="2" id="KW-0547">Nucleotide-binding</keyword>
<proteinExistence type="inferred from homology"/>
<feature type="region of interest" description="Disordered" evidence="6">
    <location>
        <begin position="1"/>
        <end position="20"/>
    </location>
</feature>
<keyword evidence="1" id="KW-0808">Transferase</keyword>
<dbReference type="GO" id="GO:0005634">
    <property type="term" value="C:nucleus"/>
    <property type="evidence" value="ECO:0007669"/>
    <property type="project" value="TreeGrafter"/>
</dbReference>
<dbReference type="SMART" id="SM00220">
    <property type="entry name" value="S_TKc"/>
    <property type="match status" value="1"/>
</dbReference>
<sequence>MKRSKRVLPHSPSASTPNCLPYLNGHSPQPSSFNCHLMHRDSDTDTSIDASAFQSSPLLPRSRLSAIHCSPLEIKLDKPSDNLNVSNEPSSPEISTSAVDVSDRISKSFMGDHFQHSISYARYMEHRAIQLSNRLSQSSNISMSPRLLFTSDSNTSGNLADSLHCHKKRHSMLDDINMQLYFNISQQTVSTVERFARYAEHCPEEINRRTINRFMNCPSDEKDMEEKPKIFNPIFNCTALAGTFSNLEELSRTHLAVLYRARHRISGVLYCLKRSRCEFEIERLHGSSSVEMYNEVQALSVLQHPNIVRYYSSWYEADSVFIQLEFCLGGSLFHYLHPDRQHDTSGFVASRHASGDGPDMHLVMDQQSFSASSGDHDVSEIRRQLSERSLLLLAAQIIAALNFLHSTWSIVHGDVKPSNILIQLVSRPESYLASIRDHAETEAKRLCQKVVKFYSFLYNQ</sequence>
<organism evidence="8 9">
    <name type="scientific">Protopolystoma xenopodis</name>
    <dbReference type="NCBI Taxonomy" id="117903"/>
    <lineage>
        <taxon>Eukaryota</taxon>
        <taxon>Metazoa</taxon>
        <taxon>Spiralia</taxon>
        <taxon>Lophotrochozoa</taxon>
        <taxon>Platyhelminthes</taxon>
        <taxon>Monogenea</taxon>
        <taxon>Polyopisthocotylea</taxon>
        <taxon>Polystomatidea</taxon>
        <taxon>Polystomatidae</taxon>
        <taxon>Protopolystoma</taxon>
    </lineage>
</organism>
<dbReference type="InterPro" id="IPR050339">
    <property type="entry name" value="CC_SR_Kinase"/>
</dbReference>
<reference evidence="8" key="1">
    <citation type="submission" date="2018-11" db="EMBL/GenBank/DDBJ databases">
        <authorList>
            <consortium name="Pathogen Informatics"/>
        </authorList>
    </citation>
    <scope>NUCLEOTIDE SEQUENCE</scope>
</reference>
<dbReference type="PROSITE" id="PS00108">
    <property type="entry name" value="PROTEIN_KINASE_ST"/>
    <property type="match status" value="1"/>
</dbReference>
<dbReference type="AlphaFoldDB" id="A0A3S5FDY5"/>
<evidence type="ECO:0000256" key="4">
    <source>
        <dbReference type="ARBA" id="ARBA00022840"/>
    </source>
</evidence>
<accession>A0A3S5FDY5</accession>
<feature type="compositionally biased region" description="Polar residues" evidence="6">
    <location>
        <begin position="81"/>
        <end position="98"/>
    </location>
</feature>
<protein>
    <recommendedName>
        <fullName evidence="7">Protein kinase domain-containing protein</fullName>
    </recommendedName>
</protein>
<dbReference type="PROSITE" id="PS50011">
    <property type="entry name" value="PROTEIN_KINASE_DOM"/>
    <property type="match status" value="1"/>
</dbReference>
<dbReference type="Gene3D" id="1.10.510.10">
    <property type="entry name" value="Transferase(Phosphotransferase) domain 1"/>
    <property type="match status" value="2"/>
</dbReference>
<feature type="region of interest" description="Disordered" evidence="6">
    <location>
        <begin position="79"/>
        <end position="98"/>
    </location>
</feature>
<dbReference type="EMBL" id="CAAALY010053785">
    <property type="protein sequence ID" value="VEL21920.1"/>
    <property type="molecule type" value="Genomic_DNA"/>
</dbReference>